<proteinExistence type="inferred from homology"/>
<dbReference type="InterPro" id="IPR029052">
    <property type="entry name" value="Metallo-depent_PP-like"/>
</dbReference>
<dbReference type="InterPro" id="IPR004843">
    <property type="entry name" value="Calcineurin-like_PHP"/>
</dbReference>
<evidence type="ECO:0000256" key="3">
    <source>
        <dbReference type="ARBA" id="ARBA00023004"/>
    </source>
</evidence>
<dbReference type="InterPro" id="IPR050884">
    <property type="entry name" value="CNP_phosphodiesterase-III"/>
</dbReference>
<keyword evidence="2" id="KW-0378">Hydrolase</keyword>
<dbReference type="GO" id="GO:0046872">
    <property type="term" value="F:metal ion binding"/>
    <property type="evidence" value="ECO:0007669"/>
    <property type="project" value="UniProtKB-KW"/>
</dbReference>
<dbReference type="Pfam" id="PF00149">
    <property type="entry name" value="Metallophos"/>
    <property type="match status" value="1"/>
</dbReference>
<sequence>MRLIQITDCHLGPLSDPSLLGLNTDQSLDDVLRLVAREQTSVDAMVCTGDIASDAHEECYGRFVTTVRNHFSVPLGWLPGNHDSAAIMAQLESDFVPESRVMSVGEWLVVLLDSAVPGQVYGHLADCELDFLSQTLASNSPRPTLVMLHHQPVPVGSRWIDEYILKNADDFFAIIDAHPQVKGVSWGHVHQFYHGERNGVQLFATPATCIQFKPGSESFAVDRAMPGYRWFDLHDDGRLDTGVSRVEDQKYQIDYQSSGY</sequence>
<keyword evidence="3" id="KW-0408">Iron</keyword>
<keyword evidence="1" id="KW-0479">Metal-binding</keyword>
<dbReference type="PANTHER" id="PTHR42988:SF2">
    <property type="entry name" value="CYCLIC NUCLEOTIDE PHOSPHODIESTERASE CBUA0032-RELATED"/>
    <property type="match status" value="1"/>
</dbReference>
<comment type="similarity">
    <text evidence="4">Belongs to the cyclic nucleotide phosphodiesterase class-III family.</text>
</comment>
<dbReference type="GO" id="GO:0004112">
    <property type="term" value="F:cyclic-nucleotide phosphodiesterase activity"/>
    <property type="evidence" value="ECO:0007669"/>
    <property type="project" value="InterPro"/>
</dbReference>
<evidence type="ECO:0000256" key="2">
    <source>
        <dbReference type="ARBA" id="ARBA00022801"/>
    </source>
</evidence>
<dbReference type="CDD" id="cd07402">
    <property type="entry name" value="MPP_GpdQ"/>
    <property type="match status" value="1"/>
</dbReference>
<dbReference type="EMBL" id="RJUK01000001">
    <property type="protein sequence ID" value="ROQ21280.1"/>
    <property type="molecule type" value="Genomic_DNA"/>
</dbReference>
<organism evidence="6 7">
    <name type="scientific">Marinimicrobium koreense</name>
    <dbReference type="NCBI Taxonomy" id="306545"/>
    <lineage>
        <taxon>Bacteria</taxon>
        <taxon>Pseudomonadati</taxon>
        <taxon>Pseudomonadota</taxon>
        <taxon>Gammaproteobacteria</taxon>
        <taxon>Cellvibrionales</taxon>
        <taxon>Cellvibrionaceae</taxon>
        <taxon>Marinimicrobium</taxon>
    </lineage>
</organism>
<gene>
    <name evidence="6" type="ORF">EDC38_1903</name>
</gene>
<protein>
    <submittedName>
        <fullName evidence="6">Icc protein</fullName>
    </submittedName>
</protein>
<dbReference type="AlphaFoldDB" id="A0A3N1P3G3"/>
<dbReference type="Proteomes" id="UP000273643">
    <property type="component" value="Unassembled WGS sequence"/>
</dbReference>
<evidence type="ECO:0000256" key="1">
    <source>
        <dbReference type="ARBA" id="ARBA00022723"/>
    </source>
</evidence>
<comment type="caution">
    <text evidence="6">The sequence shown here is derived from an EMBL/GenBank/DDBJ whole genome shotgun (WGS) entry which is preliminary data.</text>
</comment>
<reference evidence="6 7" key="1">
    <citation type="submission" date="2018-11" db="EMBL/GenBank/DDBJ databases">
        <title>Genomic Encyclopedia of Type Strains, Phase IV (KMG-IV): sequencing the most valuable type-strain genomes for metagenomic binning, comparative biology and taxonomic classification.</title>
        <authorList>
            <person name="Goeker M."/>
        </authorList>
    </citation>
    <scope>NUCLEOTIDE SEQUENCE [LARGE SCALE GENOMIC DNA]</scope>
    <source>
        <strain evidence="6 7">DSM 16974</strain>
    </source>
</reference>
<dbReference type="OrthoDB" id="9784378at2"/>
<dbReference type="PANTHER" id="PTHR42988">
    <property type="entry name" value="PHOSPHOHYDROLASE"/>
    <property type="match status" value="1"/>
</dbReference>
<evidence type="ECO:0000313" key="6">
    <source>
        <dbReference type="EMBL" id="ROQ21280.1"/>
    </source>
</evidence>
<name>A0A3N1P3G3_9GAMM</name>
<dbReference type="NCBIfam" id="NF008359">
    <property type="entry name" value="PRK11148.1"/>
    <property type="match status" value="1"/>
</dbReference>
<evidence type="ECO:0000256" key="4">
    <source>
        <dbReference type="ARBA" id="ARBA00025742"/>
    </source>
</evidence>
<evidence type="ECO:0000259" key="5">
    <source>
        <dbReference type="Pfam" id="PF00149"/>
    </source>
</evidence>
<accession>A0A3N1P3G3</accession>
<dbReference type="InterPro" id="IPR026575">
    <property type="entry name" value="GpdQ/CpdA-like"/>
</dbReference>
<evidence type="ECO:0000313" key="7">
    <source>
        <dbReference type="Proteomes" id="UP000273643"/>
    </source>
</evidence>
<feature type="domain" description="Calcineurin-like phosphoesterase" evidence="5">
    <location>
        <begin position="1"/>
        <end position="191"/>
    </location>
</feature>
<dbReference type="Gene3D" id="3.60.21.10">
    <property type="match status" value="1"/>
</dbReference>
<keyword evidence="7" id="KW-1185">Reference proteome</keyword>
<dbReference type="SUPFAM" id="SSF56300">
    <property type="entry name" value="Metallo-dependent phosphatases"/>
    <property type="match status" value="1"/>
</dbReference>
<dbReference type="RefSeq" id="WP_123638295.1">
    <property type="nucleotide sequence ID" value="NZ_RJUK01000001.1"/>
</dbReference>